<name>A0A9Q1JIN9_9CARY</name>
<dbReference type="AlphaFoldDB" id="A0A9Q1JIN9"/>
<gene>
    <name evidence="4" type="ORF">Cgig2_033645</name>
</gene>
<dbReference type="OrthoDB" id="1720973at2759"/>
<comment type="caution">
    <text evidence="4">The sequence shown here is derived from an EMBL/GenBank/DDBJ whole genome shotgun (WGS) entry which is preliminary data.</text>
</comment>
<reference evidence="4" key="1">
    <citation type="submission" date="2022-04" db="EMBL/GenBank/DDBJ databases">
        <title>Carnegiea gigantea Genome sequencing and assembly v2.</title>
        <authorList>
            <person name="Copetti D."/>
            <person name="Sanderson M.J."/>
            <person name="Burquez A."/>
            <person name="Wojciechowski M.F."/>
        </authorList>
    </citation>
    <scope>NUCLEOTIDE SEQUENCE</scope>
    <source>
        <strain evidence="4">SGP5-SGP5p</strain>
        <tissue evidence="4">Aerial part</tissue>
    </source>
</reference>
<dbReference type="EMBL" id="JAKOGI010001682">
    <property type="protein sequence ID" value="KAJ8424414.1"/>
    <property type="molecule type" value="Genomic_DNA"/>
</dbReference>
<sequence length="453" mass="50211">MAQEIAKLKEEGNISSPGTMSPGARNSRIFALENMLATSSSTLVSMASQLSEAEERERVFSGRGRWNQVRSLAEAKNSMNYLFNIASTSRCMVRDREIDCREKDAEIKDLKEKVVKLSSLARQLEKENAELMHQIQQARNNTVNNSWFTNENGQGRMYDLRQGLRSPGFSKYGSNSLELLEDMDTSESDHGDSGDESGDDEWVHPMFIVDKRNRKGGLSGSESHSDSKDGEGLNRQDSVDTVDSGQEQSKHAACCSCSKQSCCTTAKCECHASLVICSESCGCSSEKCSNREAQQIEEADDMVQQGAALLHSALAEMPVEKQEEIGTRRTPLADIGNTDAKSNAPRPSERKKWRKSTIQLVPAALHLPQSENVEPPKQPESSAADPNIPLRLPRAMRSASSSNNLLRDRNSEQEEAPSVNKEPGDRAQRSPARKPNKSEEKENYGLYPKTKRH</sequence>
<evidence type="ECO:0000256" key="1">
    <source>
        <dbReference type="SAM" id="Coils"/>
    </source>
</evidence>
<dbReference type="PANTHER" id="PTHR47969">
    <property type="entry name" value="CHROMOSOME-ASSOCIATED KINESIN KIF4A-RELATED"/>
    <property type="match status" value="1"/>
</dbReference>
<feature type="region of interest" description="Disordered" evidence="2">
    <location>
        <begin position="1"/>
        <end position="22"/>
    </location>
</feature>
<dbReference type="PANTHER" id="PTHR47969:SF6">
    <property type="entry name" value="KINESIN-LIKE PROTEIN KIN-4C"/>
    <property type="match status" value="1"/>
</dbReference>
<dbReference type="GO" id="GO:0007018">
    <property type="term" value="P:microtubule-based movement"/>
    <property type="evidence" value="ECO:0007669"/>
    <property type="project" value="InterPro"/>
</dbReference>
<protein>
    <recommendedName>
        <fullName evidence="3">Tesmin/TSO1-like CXC domain-containing protein</fullName>
    </recommendedName>
</protein>
<accession>A0A9Q1JIN9</accession>
<keyword evidence="1" id="KW-0175">Coiled coil</keyword>
<feature type="compositionally biased region" description="Basic and acidic residues" evidence="2">
    <location>
        <begin position="223"/>
        <end position="238"/>
    </location>
</feature>
<dbReference type="GO" id="GO:0005875">
    <property type="term" value="C:microtubule associated complex"/>
    <property type="evidence" value="ECO:0007669"/>
    <property type="project" value="TreeGrafter"/>
</dbReference>
<proteinExistence type="predicted"/>
<feature type="compositionally biased region" description="Basic and acidic residues" evidence="2">
    <location>
        <begin position="318"/>
        <end position="327"/>
    </location>
</feature>
<feature type="compositionally biased region" description="Basic and acidic residues" evidence="2">
    <location>
        <begin position="1"/>
        <end position="12"/>
    </location>
</feature>
<evidence type="ECO:0000313" key="4">
    <source>
        <dbReference type="EMBL" id="KAJ8424414.1"/>
    </source>
</evidence>
<feature type="region of interest" description="Disordered" evidence="2">
    <location>
        <begin position="183"/>
        <end position="244"/>
    </location>
</feature>
<organism evidence="4 5">
    <name type="scientific">Carnegiea gigantea</name>
    <dbReference type="NCBI Taxonomy" id="171969"/>
    <lineage>
        <taxon>Eukaryota</taxon>
        <taxon>Viridiplantae</taxon>
        <taxon>Streptophyta</taxon>
        <taxon>Embryophyta</taxon>
        <taxon>Tracheophyta</taxon>
        <taxon>Spermatophyta</taxon>
        <taxon>Magnoliopsida</taxon>
        <taxon>eudicotyledons</taxon>
        <taxon>Gunneridae</taxon>
        <taxon>Pentapetalae</taxon>
        <taxon>Caryophyllales</taxon>
        <taxon>Cactineae</taxon>
        <taxon>Cactaceae</taxon>
        <taxon>Cactoideae</taxon>
        <taxon>Echinocereeae</taxon>
        <taxon>Carnegiea</taxon>
    </lineage>
</organism>
<dbReference type="GO" id="GO:0007052">
    <property type="term" value="P:mitotic spindle organization"/>
    <property type="evidence" value="ECO:0007669"/>
    <property type="project" value="TreeGrafter"/>
</dbReference>
<evidence type="ECO:0000313" key="5">
    <source>
        <dbReference type="Proteomes" id="UP001153076"/>
    </source>
</evidence>
<feature type="domain" description="Tesmin/TSO1-like CXC" evidence="3">
    <location>
        <begin position="250"/>
        <end position="294"/>
    </location>
</feature>
<keyword evidence="5" id="KW-1185">Reference proteome</keyword>
<feature type="region of interest" description="Disordered" evidence="2">
    <location>
        <begin position="318"/>
        <end position="453"/>
    </location>
</feature>
<feature type="coiled-coil region" evidence="1">
    <location>
        <begin position="93"/>
        <end position="141"/>
    </location>
</feature>
<dbReference type="GO" id="GO:0003777">
    <property type="term" value="F:microtubule motor activity"/>
    <property type="evidence" value="ECO:0007669"/>
    <property type="project" value="InterPro"/>
</dbReference>
<dbReference type="SMART" id="SM01114">
    <property type="entry name" value="CXC"/>
    <property type="match status" value="1"/>
</dbReference>
<evidence type="ECO:0000259" key="3">
    <source>
        <dbReference type="SMART" id="SM01114"/>
    </source>
</evidence>
<dbReference type="InterPro" id="IPR033467">
    <property type="entry name" value="Tesmin/TSO1-like_CXC"/>
</dbReference>
<dbReference type="Proteomes" id="UP001153076">
    <property type="component" value="Unassembled WGS sequence"/>
</dbReference>
<dbReference type="InterPro" id="IPR027640">
    <property type="entry name" value="Kinesin-like_fam"/>
</dbReference>
<evidence type="ECO:0000256" key="2">
    <source>
        <dbReference type="SAM" id="MobiDB-lite"/>
    </source>
</evidence>
<dbReference type="GO" id="GO:0051231">
    <property type="term" value="P:spindle elongation"/>
    <property type="evidence" value="ECO:0007669"/>
    <property type="project" value="TreeGrafter"/>
</dbReference>